<reference evidence="2" key="1">
    <citation type="submission" date="2016-11" db="EMBL/GenBank/DDBJ databases">
        <authorList>
            <person name="Varghese N."/>
            <person name="Submissions S."/>
        </authorList>
    </citation>
    <scope>NUCLEOTIDE SEQUENCE [LARGE SCALE GENOMIC DNA]</scope>
    <source>
        <strain evidence="2">DSM 17659</strain>
    </source>
</reference>
<evidence type="ECO:0000313" key="2">
    <source>
        <dbReference type="Proteomes" id="UP000184020"/>
    </source>
</evidence>
<evidence type="ECO:0000313" key="1">
    <source>
        <dbReference type="EMBL" id="SHG03544.1"/>
    </source>
</evidence>
<dbReference type="AlphaFoldDB" id="A0A1M5GIJ3"/>
<protein>
    <submittedName>
        <fullName evidence="1">Uncharacterized protein</fullName>
    </submittedName>
</protein>
<proteinExistence type="predicted"/>
<name>A0A1M5GIJ3_9FLAO</name>
<gene>
    <name evidence="1" type="ORF">SAMN05444372_10212</name>
</gene>
<keyword evidence="2" id="KW-1185">Reference proteome</keyword>
<accession>A0A1M5GIJ3</accession>
<sequence>MKMNQYYNAISKLWDDVVEMNEGHKLVNVFQDRIEGIQ</sequence>
<dbReference type="STRING" id="229205.SAMN05444372_10212"/>
<organism evidence="1 2">
    <name type="scientific">Flavobacterium micromati</name>
    <dbReference type="NCBI Taxonomy" id="229205"/>
    <lineage>
        <taxon>Bacteria</taxon>
        <taxon>Pseudomonadati</taxon>
        <taxon>Bacteroidota</taxon>
        <taxon>Flavobacteriia</taxon>
        <taxon>Flavobacteriales</taxon>
        <taxon>Flavobacteriaceae</taxon>
        <taxon>Flavobacterium</taxon>
    </lineage>
</organism>
<dbReference type="EMBL" id="FQWF01000002">
    <property type="protein sequence ID" value="SHG03544.1"/>
    <property type="molecule type" value="Genomic_DNA"/>
</dbReference>
<dbReference type="Proteomes" id="UP000184020">
    <property type="component" value="Unassembled WGS sequence"/>
</dbReference>